<dbReference type="KEGG" id="mtm:MYCTH_2312792"/>
<keyword evidence="4" id="KW-0436">Ligase</keyword>
<dbReference type="PANTHER" id="PTHR11538">
    <property type="entry name" value="PHENYLALANYL-TRNA SYNTHETASE"/>
    <property type="match status" value="1"/>
</dbReference>
<keyword evidence="7" id="KW-0648">Protein biosynthesis</keyword>
<keyword evidence="5" id="KW-0547">Nucleotide-binding</keyword>
<dbReference type="Gene3D" id="3.30.930.10">
    <property type="entry name" value="Bira Bifunctional Protein, Domain 2"/>
    <property type="match status" value="1"/>
</dbReference>
<proteinExistence type="inferred from homology"/>
<dbReference type="InterPro" id="IPR002319">
    <property type="entry name" value="Phenylalanyl-tRNA_Synthase"/>
</dbReference>
<evidence type="ECO:0000256" key="5">
    <source>
        <dbReference type="ARBA" id="ARBA00022741"/>
    </source>
</evidence>
<dbReference type="InterPro" id="IPR004530">
    <property type="entry name" value="Phe-tRNA-synth_IIc_mito"/>
</dbReference>
<dbReference type="Gene3D" id="3.30.70.380">
    <property type="entry name" value="Ferrodoxin-fold anticodon-binding domain"/>
    <property type="match status" value="1"/>
</dbReference>
<evidence type="ECO:0000256" key="3">
    <source>
        <dbReference type="ARBA" id="ARBA00012814"/>
    </source>
</evidence>
<dbReference type="GO" id="GO:0004826">
    <property type="term" value="F:phenylalanine-tRNA ligase activity"/>
    <property type="evidence" value="ECO:0007669"/>
    <property type="project" value="UniProtKB-EC"/>
</dbReference>
<feature type="domain" description="Aminoacyl-transfer RNA synthetases class-II family profile" evidence="14">
    <location>
        <begin position="178"/>
        <end position="411"/>
    </location>
</feature>
<dbReference type="Proteomes" id="UP000007322">
    <property type="component" value="Chromosome 7"/>
</dbReference>
<dbReference type="EC" id="6.1.1.20" evidence="3"/>
<evidence type="ECO:0000256" key="9">
    <source>
        <dbReference type="ARBA" id="ARBA00023128"/>
    </source>
</evidence>
<dbReference type="NCBIfam" id="TIGR00469">
    <property type="entry name" value="pheS_mito"/>
    <property type="match status" value="1"/>
</dbReference>
<dbReference type="FunFam" id="3.30.70.380:FF:000002">
    <property type="entry name" value="phenylalanine--tRNA ligase, mitochondrial"/>
    <property type="match status" value="1"/>
</dbReference>
<evidence type="ECO:0000313" key="16">
    <source>
        <dbReference type="EMBL" id="AEO61960.1"/>
    </source>
</evidence>
<dbReference type="OrthoDB" id="4457at2759"/>
<evidence type="ECO:0000256" key="6">
    <source>
        <dbReference type="ARBA" id="ARBA00022840"/>
    </source>
</evidence>
<gene>
    <name evidence="16" type="ORF">MYCTH_2312792</name>
</gene>
<accession>G2QN87</accession>
<evidence type="ECO:0000256" key="11">
    <source>
        <dbReference type="ARBA" id="ARBA00031194"/>
    </source>
</evidence>
<keyword evidence="17" id="KW-1185">Reference proteome</keyword>
<keyword evidence="9" id="KW-0496">Mitochondrion</keyword>
<evidence type="ECO:0000256" key="8">
    <source>
        <dbReference type="ARBA" id="ARBA00022946"/>
    </source>
</evidence>
<evidence type="ECO:0000259" key="15">
    <source>
        <dbReference type="PROSITE" id="PS51447"/>
    </source>
</evidence>
<evidence type="ECO:0000256" key="4">
    <source>
        <dbReference type="ARBA" id="ARBA00022598"/>
    </source>
</evidence>
<evidence type="ECO:0000259" key="14">
    <source>
        <dbReference type="PROSITE" id="PS50862"/>
    </source>
</evidence>
<protein>
    <recommendedName>
        <fullName evidence="3">phenylalanine--tRNA ligase</fullName>
        <ecNumber evidence="3">6.1.1.20</ecNumber>
    </recommendedName>
    <alternativeName>
        <fullName evidence="11">Phenylalanyl-tRNA synthetase</fullName>
    </alternativeName>
</protein>
<sequence length="519" mass="57991">MFGQRRIARALLPRSCSRSSIALLVQRSGPASASATPFWRAAYSSDAATSSAGVTTNPKTVEINGKKYTTDSWFNVSSTTLSLTSRKLHLQKDHPVAITRKIIESVFPGPTYRYYNDFDPVVSTYENFDSLGFPPDHPGRARTDTYYINKDTLLRTHTSAHEAELFRTTASGGYLISADVYRRDEVDRSHYPVFHQMEGARVWDRNKVPNGDLAAAVLADLERLPKHDMTVEDPNPPFHPERNPLQAEYHTEAEAAAVAAHLKRSLELMVNEIFSRARAAAAAAAAAEAAAGRGAKKGKPATPPSDGSGSADEPLRVRWVEAYFPFTSPSWELEVFYQGDWLEVLGCGVSKQELHVQAGRPSQMGWAFGIGLERIAMLLFKIPDIRLFWSRDERFLSQFRGVEDDLTRIRPFVPFSKHPACYKDVSFWLKGASAAGGNLGGAVDWHENDLMEVVRDAAGDCVEDVRLVDEFTHPKTGRRSLCYRINYRSLEKTLTNQETNEMHNRVVKGLVERLGVEIR</sequence>
<feature type="region of interest" description="Disordered" evidence="13">
    <location>
        <begin position="290"/>
        <end position="312"/>
    </location>
</feature>
<dbReference type="InParanoid" id="G2QN87"/>
<dbReference type="InterPro" id="IPR045864">
    <property type="entry name" value="aa-tRNA-synth_II/BPL/LPL"/>
</dbReference>
<dbReference type="GO" id="GO:0000049">
    <property type="term" value="F:tRNA binding"/>
    <property type="evidence" value="ECO:0007669"/>
    <property type="project" value="InterPro"/>
</dbReference>
<dbReference type="PROSITE" id="PS50862">
    <property type="entry name" value="AA_TRNA_LIGASE_II"/>
    <property type="match status" value="1"/>
</dbReference>
<dbReference type="FunCoup" id="G2QN87">
    <property type="interactions" value="719"/>
</dbReference>
<comment type="subcellular location">
    <subcellularLocation>
        <location evidence="1">Mitochondrion matrix</location>
    </subcellularLocation>
</comment>
<feature type="domain" description="FDX-ACB" evidence="15">
    <location>
        <begin position="416"/>
        <end position="519"/>
    </location>
</feature>
<dbReference type="Pfam" id="PF03147">
    <property type="entry name" value="FDX-ACB"/>
    <property type="match status" value="1"/>
</dbReference>
<dbReference type="GO" id="GO:0006432">
    <property type="term" value="P:phenylalanyl-tRNA aminoacylation"/>
    <property type="evidence" value="ECO:0007669"/>
    <property type="project" value="InterPro"/>
</dbReference>
<evidence type="ECO:0000256" key="12">
    <source>
        <dbReference type="ARBA" id="ARBA00049255"/>
    </source>
</evidence>
<dbReference type="EMBL" id="CP003008">
    <property type="protein sequence ID" value="AEO61960.1"/>
    <property type="molecule type" value="Genomic_DNA"/>
</dbReference>
<reference evidence="16 17" key="1">
    <citation type="journal article" date="2011" name="Nat. Biotechnol.">
        <title>Comparative genomic analysis of the thermophilic biomass-degrading fungi Myceliophthora thermophila and Thielavia terrestris.</title>
        <authorList>
            <person name="Berka R.M."/>
            <person name="Grigoriev I.V."/>
            <person name="Otillar R."/>
            <person name="Salamov A."/>
            <person name="Grimwood J."/>
            <person name="Reid I."/>
            <person name="Ishmael N."/>
            <person name="John T."/>
            <person name="Darmond C."/>
            <person name="Moisan M.-C."/>
            <person name="Henrissat B."/>
            <person name="Coutinho P.M."/>
            <person name="Lombard V."/>
            <person name="Natvig D.O."/>
            <person name="Lindquist E."/>
            <person name="Schmutz J."/>
            <person name="Lucas S."/>
            <person name="Harris P."/>
            <person name="Powlowski J."/>
            <person name="Bellemare A."/>
            <person name="Taylor D."/>
            <person name="Butler G."/>
            <person name="de Vries R.P."/>
            <person name="Allijn I.E."/>
            <person name="van den Brink J."/>
            <person name="Ushinsky S."/>
            <person name="Storms R."/>
            <person name="Powell A.J."/>
            <person name="Paulsen I.T."/>
            <person name="Elbourne L.D.H."/>
            <person name="Baker S.E."/>
            <person name="Magnuson J."/>
            <person name="LaBoissiere S."/>
            <person name="Clutterbuck A.J."/>
            <person name="Martinez D."/>
            <person name="Wogulis M."/>
            <person name="de Leon A.L."/>
            <person name="Rey M.W."/>
            <person name="Tsang A."/>
        </authorList>
    </citation>
    <scope>NUCLEOTIDE SEQUENCE [LARGE SCALE GENOMIC DNA]</scope>
    <source>
        <strain evidence="17">ATCC 42464 / BCRC 31852 / DSM 1799</strain>
    </source>
</reference>
<dbReference type="Pfam" id="PF01409">
    <property type="entry name" value="tRNA-synt_2d"/>
    <property type="match status" value="2"/>
</dbReference>
<evidence type="ECO:0000256" key="2">
    <source>
        <dbReference type="ARBA" id="ARBA00008226"/>
    </source>
</evidence>
<comment type="similarity">
    <text evidence="2">Belongs to the class-II aminoacyl-tRNA synthetase family.</text>
</comment>
<keyword evidence="6" id="KW-0067">ATP-binding</keyword>
<dbReference type="SUPFAM" id="SSF54991">
    <property type="entry name" value="Anticodon-binding domain of PheRS"/>
    <property type="match status" value="1"/>
</dbReference>
<evidence type="ECO:0000256" key="1">
    <source>
        <dbReference type="ARBA" id="ARBA00004305"/>
    </source>
</evidence>
<name>G2QN87_THET4</name>
<organism evidence="16 17">
    <name type="scientific">Thermothelomyces thermophilus (strain ATCC 42464 / BCRC 31852 / DSM 1799)</name>
    <name type="common">Sporotrichum thermophile</name>
    <dbReference type="NCBI Taxonomy" id="573729"/>
    <lineage>
        <taxon>Eukaryota</taxon>
        <taxon>Fungi</taxon>
        <taxon>Dikarya</taxon>
        <taxon>Ascomycota</taxon>
        <taxon>Pezizomycotina</taxon>
        <taxon>Sordariomycetes</taxon>
        <taxon>Sordariomycetidae</taxon>
        <taxon>Sordariales</taxon>
        <taxon>Chaetomiaceae</taxon>
        <taxon>Thermothelomyces</taxon>
    </lineage>
</organism>
<evidence type="ECO:0000256" key="10">
    <source>
        <dbReference type="ARBA" id="ARBA00023146"/>
    </source>
</evidence>
<dbReference type="PANTHER" id="PTHR11538:SF41">
    <property type="entry name" value="PHENYLALANINE--TRNA LIGASE, MITOCHONDRIAL"/>
    <property type="match status" value="1"/>
</dbReference>
<dbReference type="InterPro" id="IPR005121">
    <property type="entry name" value="Fdx_antiC-bd"/>
</dbReference>
<dbReference type="VEuPathDB" id="FungiDB:MYCTH_2312792"/>
<evidence type="ECO:0000256" key="7">
    <source>
        <dbReference type="ARBA" id="ARBA00022917"/>
    </source>
</evidence>
<dbReference type="OMA" id="PISHYPQ"/>
<keyword evidence="10" id="KW-0030">Aminoacyl-tRNA synthetase</keyword>
<dbReference type="HOGENOM" id="CLU_022696_0_1_1"/>
<dbReference type="AlphaFoldDB" id="G2QN87"/>
<dbReference type="InterPro" id="IPR036690">
    <property type="entry name" value="Fdx_antiC-bd_sf"/>
</dbReference>
<evidence type="ECO:0000313" key="17">
    <source>
        <dbReference type="Proteomes" id="UP000007322"/>
    </source>
</evidence>
<dbReference type="InterPro" id="IPR006195">
    <property type="entry name" value="aa-tRNA-synth_II"/>
</dbReference>
<dbReference type="SUPFAM" id="SSF55681">
    <property type="entry name" value="Class II aaRS and biotin synthetases"/>
    <property type="match status" value="1"/>
</dbReference>
<dbReference type="GO" id="GO:0005759">
    <property type="term" value="C:mitochondrial matrix"/>
    <property type="evidence" value="ECO:0007669"/>
    <property type="project" value="UniProtKB-SubCell"/>
</dbReference>
<dbReference type="SMART" id="SM00896">
    <property type="entry name" value="FDX-ACB"/>
    <property type="match status" value="1"/>
</dbReference>
<dbReference type="PROSITE" id="PS51447">
    <property type="entry name" value="FDX_ACB"/>
    <property type="match status" value="1"/>
</dbReference>
<dbReference type="GeneID" id="11509678"/>
<comment type="catalytic activity">
    <reaction evidence="12">
        <text>tRNA(Phe) + L-phenylalanine + ATP = L-phenylalanyl-tRNA(Phe) + AMP + diphosphate + H(+)</text>
        <dbReference type="Rhea" id="RHEA:19413"/>
        <dbReference type="Rhea" id="RHEA-COMP:9668"/>
        <dbReference type="Rhea" id="RHEA-COMP:9699"/>
        <dbReference type="ChEBI" id="CHEBI:15378"/>
        <dbReference type="ChEBI" id="CHEBI:30616"/>
        <dbReference type="ChEBI" id="CHEBI:33019"/>
        <dbReference type="ChEBI" id="CHEBI:58095"/>
        <dbReference type="ChEBI" id="CHEBI:78442"/>
        <dbReference type="ChEBI" id="CHEBI:78531"/>
        <dbReference type="ChEBI" id="CHEBI:456215"/>
        <dbReference type="EC" id="6.1.1.20"/>
    </reaction>
</comment>
<dbReference type="STRING" id="573729.G2QN87"/>
<keyword evidence="8" id="KW-0809">Transit peptide</keyword>
<dbReference type="eggNOG" id="KOG2783">
    <property type="taxonomic scope" value="Eukaryota"/>
</dbReference>
<dbReference type="GO" id="GO:0005524">
    <property type="term" value="F:ATP binding"/>
    <property type="evidence" value="ECO:0007669"/>
    <property type="project" value="UniProtKB-KW"/>
</dbReference>
<dbReference type="RefSeq" id="XP_003667205.1">
    <property type="nucleotide sequence ID" value="XM_003667157.1"/>
</dbReference>
<evidence type="ECO:0000256" key="13">
    <source>
        <dbReference type="SAM" id="MobiDB-lite"/>
    </source>
</evidence>
<dbReference type="CDD" id="cd00496">
    <property type="entry name" value="PheRS_alpha_core"/>
    <property type="match status" value="1"/>
</dbReference>